<organism evidence="2 3">
    <name type="scientific">Rotaria sordida</name>
    <dbReference type="NCBI Taxonomy" id="392033"/>
    <lineage>
        <taxon>Eukaryota</taxon>
        <taxon>Metazoa</taxon>
        <taxon>Spiralia</taxon>
        <taxon>Gnathifera</taxon>
        <taxon>Rotifera</taxon>
        <taxon>Eurotatoria</taxon>
        <taxon>Bdelloidea</taxon>
        <taxon>Philodinida</taxon>
        <taxon>Philodinidae</taxon>
        <taxon>Rotaria</taxon>
    </lineage>
</organism>
<evidence type="ECO:0000313" key="3">
    <source>
        <dbReference type="Proteomes" id="UP000663882"/>
    </source>
</evidence>
<dbReference type="SMART" id="SM00198">
    <property type="entry name" value="SCP"/>
    <property type="match status" value="1"/>
</dbReference>
<dbReference type="Gene3D" id="3.40.33.10">
    <property type="entry name" value="CAP"/>
    <property type="match status" value="1"/>
</dbReference>
<dbReference type="AlphaFoldDB" id="A0A815D3Q9"/>
<name>A0A815D3Q9_9BILA</name>
<dbReference type="FunFam" id="3.40.33.10:FF:000002">
    <property type="entry name" value="Golgi-associated plant pathogenesis-related protein 1"/>
    <property type="match status" value="1"/>
</dbReference>
<dbReference type="PROSITE" id="PS01009">
    <property type="entry name" value="CRISP_1"/>
    <property type="match status" value="1"/>
</dbReference>
<dbReference type="InterPro" id="IPR035940">
    <property type="entry name" value="CAP_sf"/>
</dbReference>
<feature type="domain" description="SCP" evidence="1">
    <location>
        <begin position="75"/>
        <end position="215"/>
    </location>
</feature>
<dbReference type="OrthoDB" id="337038at2759"/>
<dbReference type="Proteomes" id="UP000663882">
    <property type="component" value="Unassembled WGS sequence"/>
</dbReference>
<dbReference type="InterPro" id="IPR001283">
    <property type="entry name" value="CRISP-related"/>
</dbReference>
<gene>
    <name evidence="2" type="ORF">RFH988_LOCUS29268</name>
</gene>
<dbReference type="PANTHER" id="PTHR10334">
    <property type="entry name" value="CYSTEINE-RICH SECRETORY PROTEIN-RELATED"/>
    <property type="match status" value="1"/>
</dbReference>
<dbReference type="GO" id="GO:0005576">
    <property type="term" value="C:extracellular region"/>
    <property type="evidence" value="ECO:0007669"/>
    <property type="project" value="InterPro"/>
</dbReference>
<dbReference type="InterPro" id="IPR014044">
    <property type="entry name" value="CAP_dom"/>
</dbReference>
<dbReference type="CDD" id="cd05382">
    <property type="entry name" value="CAP_GAPR1-like"/>
    <property type="match status" value="1"/>
</dbReference>
<evidence type="ECO:0000259" key="1">
    <source>
        <dbReference type="SMART" id="SM00198"/>
    </source>
</evidence>
<dbReference type="PRINTS" id="PR00837">
    <property type="entry name" value="V5TPXLIKE"/>
</dbReference>
<evidence type="ECO:0000313" key="2">
    <source>
        <dbReference type="EMBL" id="CAF1292030.1"/>
    </source>
</evidence>
<comment type="caution">
    <text evidence="2">The sequence shown here is derived from an EMBL/GenBank/DDBJ whole genome shotgun (WGS) entry which is preliminary data.</text>
</comment>
<sequence length="228" mass="26773">MELIILFLLYILIKHWFEKIYYINIQDFINIRWLIPKSRHRHQQPQMYYVDTDAEDTLGLTHHYRGLRHRLWHSRFARDMLKLHNYVRAYHSAPPLVKSRRLNKIAQSYAEYLAATSTFQHSGNQLGDESLGENLYMVWISDGQVQTSPEEAVESWYQEIAMHDFDRPTYSPETGHFTQLVWGSTRKLGVGIAYSPNGNEVYIVANYYPAGNIVNPGYFESNVLPPIY</sequence>
<dbReference type="InterPro" id="IPR018244">
    <property type="entry name" value="Allrgn_V5/Tpx1_CS"/>
</dbReference>
<dbReference type="EMBL" id="CAJNOO010002721">
    <property type="protein sequence ID" value="CAF1292030.1"/>
    <property type="molecule type" value="Genomic_DNA"/>
</dbReference>
<reference evidence="2" key="1">
    <citation type="submission" date="2021-02" db="EMBL/GenBank/DDBJ databases">
        <authorList>
            <person name="Nowell W R."/>
        </authorList>
    </citation>
    <scope>NUCLEOTIDE SEQUENCE</scope>
</reference>
<protein>
    <recommendedName>
        <fullName evidence="1">SCP domain-containing protein</fullName>
    </recommendedName>
</protein>
<proteinExistence type="predicted"/>
<dbReference type="InterPro" id="IPR034113">
    <property type="entry name" value="SCP_GAPR1-like"/>
</dbReference>
<accession>A0A815D3Q9</accession>
<dbReference type="Pfam" id="PF00188">
    <property type="entry name" value="CAP"/>
    <property type="match status" value="1"/>
</dbReference>
<dbReference type="SUPFAM" id="SSF55797">
    <property type="entry name" value="PR-1-like"/>
    <property type="match status" value="1"/>
</dbReference>